<dbReference type="InterPro" id="IPR001138">
    <property type="entry name" value="Zn2Cys6_DnaBD"/>
</dbReference>
<evidence type="ECO:0000256" key="3">
    <source>
        <dbReference type="SAM" id="MobiDB-lite"/>
    </source>
</evidence>
<dbReference type="SUPFAM" id="SSF57701">
    <property type="entry name" value="Zn2/Cys6 DNA-binding domain"/>
    <property type="match status" value="1"/>
</dbReference>
<evidence type="ECO:0000313" key="5">
    <source>
        <dbReference type="EMBL" id="KAK4442606.1"/>
    </source>
</evidence>
<organism evidence="5 6">
    <name type="scientific">Podospora aff. communis PSN243</name>
    <dbReference type="NCBI Taxonomy" id="3040156"/>
    <lineage>
        <taxon>Eukaryota</taxon>
        <taxon>Fungi</taxon>
        <taxon>Dikarya</taxon>
        <taxon>Ascomycota</taxon>
        <taxon>Pezizomycotina</taxon>
        <taxon>Sordariomycetes</taxon>
        <taxon>Sordariomycetidae</taxon>
        <taxon>Sordariales</taxon>
        <taxon>Podosporaceae</taxon>
        <taxon>Podospora</taxon>
    </lineage>
</organism>
<keyword evidence="1" id="KW-0479">Metal-binding</keyword>
<dbReference type="Gene3D" id="4.10.240.10">
    <property type="entry name" value="Zn(2)-C6 fungal-type DNA-binding domain"/>
    <property type="match status" value="1"/>
</dbReference>
<dbReference type="GO" id="GO:0003677">
    <property type="term" value="F:DNA binding"/>
    <property type="evidence" value="ECO:0007669"/>
    <property type="project" value="InterPro"/>
</dbReference>
<dbReference type="AlphaFoldDB" id="A0AAV9G541"/>
<keyword evidence="2" id="KW-0539">Nucleus</keyword>
<evidence type="ECO:0000313" key="6">
    <source>
        <dbReference type="Proteomes" id="UP001321760"/>
    </source>
</evidence>
<dbReference type="Pfam" id="PF04082">
    <property type="entry name" value="Fungal_trans"/>
    <property type="match status" value="1"/>
</dbReference>
<sequence length="681" mass="75506">RQCDECRVRKIKCDKQIPCSACTQSKRTCISTGPGQKLAGTRQRVLISSQYDHKLSSFEERLGTIEHLLEQLTTTLSSQPGSTNVSSYAASTDPRGVASAGGSASSETRDPPGPVFEGDSSLSAHATFAHEFVGHVVQGTVLPDADPQMRAALSTLHQIVQKQNKKSMTSELRFPGQKSLPEGGIRALPLPPSDFVLQCLKDMKEMRPRSFDIRCPYLDADSFAEFCRRVYFPTEDYSAAAFVIVNGALFYLLDEKLAVRALTSPEAMTEARKYKAMCEQNVCSAFSDINPFWPATKENLKALLMGECFAIEASRPLLAWQMNCLAAQICQTLGYHRLPLFAGPSARPSANKDDRAELIAFAYVLDKGLALRLGRAAAFQDYDILAPSFASINVAEIDPWELASLFWFRHAQIQGRIYEQLYSSSACALPPEQRTRHALNLADEVKAMIRDAEHVGSLLGEVHIDNDNPESTDWDAEGLKCAYLSEMVTYYGTLSLIYRAVPVEDGTGLFVPDCVEAGREALRYHTECMQISKEHPEAQAGYIHWTVLFNPFFPLVMIFCQIIQDQTPHSSDADLLRLAEFTASLESTCEFSDTIQRLHRLSQTLHTIASLYTSARVSGAAQTKKEDEPDINQYLNQLGSGLDETLMPEVTPMVGLEFGNYFTGNLDIMGLLEDDLSRFCP</sequence>
<reference evidence="5" key="2">
    <citation type="submission" date="2023-05" db="EMBL/GenBank/DDBJ databases">
        <authorList>
            <consortium name="Lawrence Berkeley National Laboratory"/>
            <person name="Steindorff A."/>
            <person name="Hensen N."/>
            <person name="Bonometti L."/>
            <person name="Westerberg I."/>
            <person name="Brannstrom I.O."/>
            <person name="Guillou S."/>
            <person name="Cros-Aarteil S."/>
            <person name="Calhoun S."/>
            <person name="Haridas S."/>
            <person name="Kuo A."/>
            <person name="Mondo S."/>
            <person name="Pangilinan J."/>
            <person name="Riley R."/>
            <person name="Labutti K."/>
            <person name="Andreopoulos B."/>
            <person name="Lipzen A."/>
            <person name="Chen C."/>
            <person name="Yanf M."/>
            <person name="Daum C."/>
            <person name="Ng V."/>
            <person name="Clum A."/>
            <person name="Ohm R."/>
            <person name="Martin F."/>
            <person name="Silar P."/>
            <person name="Natvig D."/>
            <person name="Lalanne C."/>
            <person name="Gautier V."/>
            <person name="Ament-Velasquez S.L."/>
            <person name="Kruys A."/>
            <person name="Hutchinson M.I."/>
            <person name="Powell A.J."/>
            <person name="Barry K."/>
            <person name="Miller A.N."/>
            <person name="Grigoriev I.V."/>
            <person name="Debuchy R."/>
            <person name="Gladieux P."/>
            <person name="Thoren M.H."/>
            <person name="Johannesson H."/>
        </authorList>
    </citation>
    <scope>NUCLEOTIDE SEQUENCE</scope>
    <source>
        <strain evidence="5">PSN243</strain>
    </source>
</reference>
<gene>
    <name evidence="5" type="ORF">QBC34DRAFT_312772</name>
</gene>
<name>A0AAV9G541_9PEZI</name>
<dbReference type="InterPro" id="IPR050987">
    <property type="entry name" value="AtrR-like"/>
</dbReference>
<evidence type="ECO:0000259" key="4">
    <source>
        <dbReference type="PROSITE" id="PS50048"/>
    </source>
</evidence>
<evidence type="ECO:0000256" key="2">
    <source>
        <dbReference type="ARBA" id="ARBA00023242"/>
    </source>
</evidence>
<dbReference type="GO" id="GO:0008270">
    <property type="term" value="F:zinc ion binding"/>
    <property type="evidence" value="ECO:0007669"/>
    <property type="project" value="InterPro"/>
</dbReference>
<reference evidence="5" key="1">
    <citation type="journal article" date="2023" name="Mol. Phylogenet. Evol.">
        <title>Genome-scale phylogeny and comparative genomics of the fungal order Sordariales.</title>
        <authorList>
            <person name="Hensen N."/>
            <person name="Bonometti L."/>
            <person name="Westerberg I."/>
            <person name="Brannstrom I.O."/>
            <person name="Guillou S."/>
            <person name="Cros-Aarteil S."/>
            <person name="Calhoun S."/>
            <person name="Haridas S."/>
            <person name="Kuo A."/>
            <person name="Mondo S."/>
            <person name="Pangilinan J."/>
            <person name="Riley R."/>
            <person name="LaButti K."/>
            <person name="Andreopoulos B."/>
            <person name="Lipzen A."/>
            <person name="Chen C."/>
            <person name="Yan M."/>
            <person name="Daum C."/>
            <person name="Ng V."/>
            <person name="Clum A."/>
            <person name="Steindorff A."/>
            <person name="Ohm R.A."/>
            <person name="Martin F."/>
            <person name="Silar P."/>
            <person name="Natvig D.O."/>
            <person name="Lalanne C."/>
            <person name="Gautier V."/>
            <person name="Ament-Velasquez S.L."/>
            <person name="Kruys A."/>
            <person name="Hutchinson M.I."/>
            <person name="Powell A.J."/>
            <person name="Barry K."/>
            <person name="Miller A.N."/>
            <person name="Grigoriev I.V."/>
            <person name="Debuchy R."/>
            <person name="Gladieux P."/>
            <person name="Hiltunen Thoren M."/>
            <person name="Johannesson H."/>
        </authorList>
    </citation>
    <scope>NUCLEOTIDE SEQUENCE</scope>
    <source>
        <strain evidence="5">PSN243</strain>
    </source>
</reference>
<dbReference type="EMBL" id="MU866011">
    <property type="protein sequence ID" value="KAK4442606.1"/>
    <property type="molecule type" value="Genomic_DNA"/>
</dbReference>
<evidence type="ECO:0000256" key="1">
    <source>
        <dbReference type="ARBA" id="ARBA00022723"/>
    </source>
</evidence>
<comment type="caution">
    <text evidence="5">The sequence shown here is derived from an EMBL/GenBank/DDBJ whole genome shotgun (WGS) entry which is preliminary data.</text>
</comment>
<feature type="non-terminal residue" evidence="5">
    <location>
        <position position="1"/>
    </location>
</feature>
<dbReference type="CDD" id="cd12148">
    <property type="entry name" value="fungal_TF_MHR"/>
    <property type="match status" value="1"/>
</dbReference>
<feature type="compositionally biased region" description="Polar residues" evidence="3">
    <location>
        <begin position="80"/>
        <end position="90"/>
    </location>
</feature>
<dbReference type="PANTHER" id="PTHR46910">
    <property type="entry name" value="TRANSCRIPTION FACTOR PDR1"/>
    <property type="match status" value="1"/>
</dbReference>
<proteinExistence type="predicted"/>
<dbReference type="GO" id="GO:0006351">
    <property type="term" value="P:DNA-templated transcription"/>
    <property type="evidence" value="ECO:0007669"/>
    <property type="project" value="InterPro"/>
</dbReference>
<keyword evidence="6" id="KW-1185">Reference proteome</keyword>
<dbReference type="CDD" id="cd00067">
    <property type="entry name" value="GAL4"/>
    <property type="match status" value="1"/>
</dbReference>
<accession>A0AAV9G541</accession>
<dbReference type="Proteomes" id="UP001321760">
    <property type="component" value="Unassembled WGS sequence"/>
</dbReference>
<feature type="compositionally biased region" description="Low complexity" evidence="3">
    <location>
        <begin position="96"/>
        <end position="106"/>
    </location>
</feature>
<dbReference type="PANTHER" id="PTHR46910:SF5">
    <property type="entry name" value="ZN(II)2CYS6 TRANSCRIPTION FACTOR (EUROFUNG)"/>
    <property type="match status" value="1"/>
</dbReference>
<feature type="domain" description="Zn(2)-C6 fungal-type" evidence="4">
    <location>
        <begin position="2"/>
        <end position="31"/>
    </location>
</feature>
<dbReference type="SMART" id="SM00066">
    <property type="entry name" value="GAL4"/>
    <property type="match status" value="1"/>
</dbReference>
<dbReference type="Pfam" id="PF00172">
    <property type="entry name" value="Zn_clus"/>
    <property type="match status" value="1"/>
</dbReference>
<dbReference type="InterPro" id="IPR036864">
    <property type="entry name" value="Zn2-C6_fun-type_DNA-bd_sf"/>
</dbReference>
<dbReference type="SMART" id="SM00906">
    <property type="entry name" value="Fungal_trans"/>
    <property type="match status" value="1"/>
</dbReference>
<dbReference type="GO" id="GO:0000981">
    <property type="term" value="F:DNA-binding transcription factor activity, RNA polymerase II-specific"/>
    <property type="evidence" value="ECO:0007669"/>
    <property type="project" value="InterPro"/>
</dbReference>
<feature type="region of interest" description="Disordered" evidence="3">
    <location>
        <begin position="76"/>
        <end position="120"/>
    </location>
</feature>
<dbReference type="InterPro" id="IPR007219">
    <property type="entry name" value="XnlR_reg_dom"/>
</dbReference>
<dbReference type="PROSITE" id="PS50048">
    <property type="entry name" value="ZN2_CY6_FUNGAL_2"/>
    <property type="match status" value="1"/>
</dbReference>
<protein>
    <recommendedName>
        <fullName evidence="4">Zn(2)-C6 fungal-type domain-containing protein</fullName>
    </recommendedName>
</protein>